<protein>
    <submittedName>
        <fullName evidence="2">Helix-turn-helix domain-containing protein</fullName>
    </submittedName>
</protein>
<dbReference type="Pfam" id="PF12728">
    <property type="entry name" value="HTH_17"/>
    <property type="match status" value="1"/>
</dbReference>
<accession>A0A371PJZ0</accession>
<feature type="domain" description="Helix-turn-helix" evidence="1">
    <location>
        <begin position="12"/>
        <end position="56"/>
    </location>
</feature>
<dbReference type="PANTHER" id="PTHR30024">
    <property type="entry name" value="ALIPHATIC SULFONATES-BINDING PROTEIN-RELATED"/>
    <property type="match status" value="1"/>
</dbReference>
<dbReference type="InterPro" id="IPR041657">
    <property type="entry name" value="HTH_17"/>
</dbReference>
<dbReference type="SUPFAM" id="SSF46955">
    <property type="entry name" value="Putative DNA-binding domain"/>
    <property type="match status" value="1"/>
</dbReference>
<evidence type="ECO:0000313" key="3">
    <source>
        <dbReference type="Proteomes" id="UP000261905"/>
    </source>
</evidence>
<dbReference type="RefSeq" id="WP_116042577.1">
    <property type="nucleotide sequence ID" value="NZ_QUBQ01000001.1"/>
</dbReference>
<comment type="caution">
    <text evidence="2">The sequence shown here is derived from an EMBL/GenBank/DDBJ whole genome shotgun (WGS) entry which is preliminary data.</text>
</comment>
<dbReference type="PANTHER" id="PTHR30024:SF42">
    <property type="entry name" value="ALIPHATIC SULFONATES-BINDING PROTEIN-RELATED"/>
    <property type="match status" value="1"/>
</dbReference>
<keyword evidence="3" id="KW-1185">Reference proteome</keyword>
<sequence>MKEELNLIRLHEAMDLLQISRATIDRWRKEKQLPHIKIGKEIWIDKEQLQQWIQEHAISSRSHVPLSRETEREQVVVVGYQSGAALLWSSIIMKQLGLFEEELRLLNPYTKTNIRWVDAPNGMELIEKQIAGQVHIASVGDYPIMASRTLSRILPGYDPQVLAFDGKAQSGEGIALVVPSTSTVRYSDELTSSSISIVGGSSSSYRLKEWVGTSGLGSEPVIHRGMSECINGIMEGRVGASILWEPYLSWVQAIGAGVPLQMEGIGTDYLTGLVADGKWIQHNPTIVIAYLKAHLRAHAFIRREPERAARLIHSANGFPLSLIHAVLSRIRWDASFYSRDLRALSNDQYGQMDWLSAHKRSTGGLEFQKQHLQEAAEALQLPPLPDLPLQGEWSCEVIY</sequence>
<dbReference type="OrthoDB" id="2579918at2"/>
<dbReference type="InterPro" id="IPR009061">
    <property type="entry name" value="DNA-bd_dom_put_sf"/>
</dbReference>
<reference evidence="2 3" key="1">
    <citation type="submission" date="2018-08" db="EMBL/GenBank/DDBJ databases">
        <title>Paenibacillus sp. M4BSY-1, whole genome shotgun sequence.</title>
        <authorList>
            <person name="Tuo L."/>
        </authorList>
    </citation>
    <scope>NUCLEOTIDE SEQUENCE [LARGE SCALE GENOMIC DNA]</scope>
    <source>
        <strain evidence="2 3">M4BSY-1</strain>
    </source>
</reference>
<name>A0A371PJZ0_9BACL</name>
<dbReference type="Proteomes" id="UP000261905">
    <property type="component" value="Unassembled WGS sequence"/>
</dbReference>
<organism evidence="2 3">
    <name type="scientific">Paenibacillus paeoniae</name>
    <dbReference type="NCBI Taxonomy" id="2292705"/>
    <lineage>
        <taxon>Bacteria</taxon>
        <taxon>Bacillati</taxon>
        <taxon>Bacillota</taxon>
        <taxon>Bacilli</taxon>
        <taxon>Bacillales</taxon>
        <taxon>Paenibacillaceae</taxon>
        <taxon>Paenibacillus</taxon>
    </lineage>
</organism>
<dbReference type="Gene3D" id="3.40.190.10">
    <property type="entry name" value="Periplasmic binding protein-like II"/>
    <property type="match status" value="2"/>
</dbReference>
<gene>
    <name evidence="2" type="ORF">DX130_02530</name>
</gene>
<dbReference type="AlphaFoldDB" id="A0A371PJZ0"/>
<dbReference type="SUPFAM" id="SSF53850">
    <property type="entry name" value="Periplasmic binding protein-like II"/>
    <property type="match status" value="1"/>
</dbReference>
<dbReference type="EMBL" id="QUBQ01000001">
    <property type="protein sequence ID" value="REK75969.1"/>
    <property type="molecule type" value="Genomic_DNA"/>
</dbReference>
<evidence type="ECO:0000313" key="2">
    <source>
        <dbReference type="EMBL" id="REK75969.1"/>
    </source>
</evidence>
<evidence type="ECO:0000259" key="1">
    <source>
        <dbReference type="Pfam" id="PF12728"/>
    </source>
</evidence>
<proteinExistence type="predicted"/>